<sequence>MIFLKFAWPYLLVALLGAAAGGGVEHLIGARQLADEQAARAADAQRHAGDLAGISRAALAAEQRAIAAHDAAASRVAAVDAQLTKERTDHETENRRLRAALAAGTDRLRVAVRNCTAAGADGLPGAAGAAGVGDGAAAVADIDPAVAERVFGVAGDDQREIDKLKAMQGWVCAVRPATPGCQ</sequence>
<dbReference type="Proteomes" id="UP000062998">
    <property type="component" value="Unassembled WGS sequence"/>
</dbReference>
<name>A0A107G3L4_9BURK</name>
<reference evidence="1 2" key="1">
    <citation type="submission" date="2015-11" db="EMBL/GenBank/DDBJ databases">
        <title>Expanding the genomic diversity of Burkholderia species for the development of highly accurate diagnostics.</title>
        <authorList>
            <person name="Sahl J."/>
            <person name="Keim P."/>
            <person name="Wagner D."/>
        </authorList>
    </citation>
    <scope>NUCLEOTIDE SEQUENCE [LARGE SCALE GENOMIC DNA]</scope>
    <source>
        <strain evidence="1 2">MSMB2167WGS</strain>
    </source>
</reference>
<dbReference type="Pfam" id="PF03245">
    <property type="entry name" value="Phage_lysis"/>
    <property type="match status" value="1"/>
</dbReference>
<dbReference type="AlphaFoldDB" id="A0A107G3L4"/>
<proteinExistence type="predicted"/>
<dbReference type="GO" id="GO:0044659">
    <property type="term" value="P:viral release from host cell by cytolysis"/>
    <property type="evidence" value="ECO:0007669"/>
    <property type="project" value="InterPro"/>
</dbReference>
<dbReference type="EMBL" id="LPIX01000015">
    <property type="protein sequence ID" value="KWE11012.1"/>
    <property type="molecule type" value="Genomic_DNA"/>
</dbReference>
<protein>
    <submittedName>
        <fullName evidence="1">Lysozyme</fullName>
    </submittedName>
</protein>
<comment type="caution">
    <text evidence="1">The sequence shown here is derived from an EMBL/GenBank/DDBJ whole genome shotgun (WGS) entry which is preliminary data.</text>
</comment>
<dbReference type="InterPro" id="IPR004929">
    <property type="entry name" value="I-spanin"/>
</dbReference>
<dbReference type="OrthoDB" id="9036040at2"/>
<gene>
    <name evidence="1" type="ORF">WL73_33215</name>
</gene>
<organism evidence="1 2">
    <name type="scientific">Burkholderia ubonensis</name>
    <dbReference type="NCBI Taxonomy" id="101571"/>
    <lineage>
        <taxon>Bacteria</taxon>
        <taxon>Pseudomonadati</taxon>
        <taxon>Pseudomonadota</taxon>
        <taxon>Betaproteobacteria</taxon>
        <taxon>Burkholderiales</taxon>
        <taxon>Burkholderiaceae</taxon>
        <taxon>Burkholderia</taxon>
        <taxon>Burkholderia cepacia complex</taxon>
    </lineage>
</organism>
<evidence type="ECO:0000313" key="2">
    <source>
        <dbReference type="Proteomes" id="UP000062998"/>
    </source>
</evidence>
<accession>A0A107G3L4</accession>
<dbReference type="RefSeq" id="WP_060322461.1">
    <property type="nucleotide sequence ID" value="NZ_LPIU01000052.1"/>
</dbReference>
<evidence type="ECO:0000313" key="1">
    <source>
        <dbReference type="EMBL" id="KWE11012.1"/>
    </source>
</evidence>